<feature type="transmembrane region" description="Helical" evidence="1">
    <location>
        <begin position="62"/>
        <end position="81"/>
    </location>
</feature>
<feature type="transmembrane region" description="Helical" evidence="1">
    <location>
        <begin position="29"/>
        <end position="50"/>
    </location>
</feature>
<comment type="caution">
    <text evidence="2">The sequence shown here is derived from an EMBL/GenBank/DDBJ whole genome shotgun (WGS) entry which is preliminary data.</text>
</comment>
<protein>
    <submittedName>
        <fullName evidence="2">Uncharacterized protein</fullName>
    </submittedName>
</protein>
<dbReference type="EMBL" id="MTKP01000171">
    <property type="protein sequence ID" value="RWX48246.1"/>
    <property type="molecule type" value="Genomic_DNA"/>
</dbReference>
<proteinExistence type="predicted"/>
<keyword evidence="3" id="KW-1185">Reference proteome</keyword>
<gene>
    <name evidence="2" type="ORF">VT98_11712</name>
</gene>
<evidence type="ECO:0000313" key="3">
    <source>
        <dbReference type="Proteomes" id="UP000288086"/>
    </source>
</evidence>
<reference evidence="2 3" key="1">
    <citation type="submission" date="2017-01" db="EMBL/GenBank/DDBJ databases">
        <title>The cable genome- insights into the physiology and evolution of filamentous bacteria capable of sulfide oxidation via long distance electron transfer.</title>
        <authorList>
            <person name="Schreiber L."/>
            <person name="Bjerg J.T."/>
            <person name="Boggild A."/>
            <person name="Van De Vossenberg J."/>
            <person name="Meysman F."/>
            <person name="Nielsen L.P."/>
            <person name="Schramm A."/>
            <person name="Kjeldsen K.U."/>
        </authorList>
    </citation>
    <scope>NUCLEOTIDE SEQUENCE [LARGE SCALE GENOMIC DNA]</scope>
    <source>
        <strain evidence="2">A1</strain>
    </source>
</reference>
<evidence type="ECO:0000256" key="1">
    <source>
        <dbReference type="SAM" id="Phobius"/>
    </source>
</evidence>
<keyword evidence="1" id="KW-0812">Transmembrane</keyword>
<name>A0A3S3UBV2_9BACT</name>
<dbReference type="AlphaFoldDB" id="A0A3S3UBV2"/>
<sequence length="146" mass="16593">MTDKADMWSSLGTKAIDVIFARYPARTSLGVVLGGVIDFLVQLFSPALHSLKFADFTASPKWGWWLIGILIMHTPTIISSFRQKQTGDEKIDRALDLIERGNFTKTEKRQQYRKLIERVASNVALKPELQRELKETEKKITADGKN</sequence>
<keyword evidence="1" id="KW-0472">Membrane</keyword>
<evidence type="ECO:0000313" key="2">
    <source>
        <dbReference type="EMBL" id="RWX48246.1"/>
    </source>
</evidence>
<keyword evidence="1" id="KW-1133">Transmembrane helix</keyword>
<accession>A0A3S3UBV2</accession>
<organism evidence="2 3">
    <name type="scientific">Candidatus Electrothrix communis</name>
    <dbReference type="NCBI Taxonomy" id="1859133"/>
    <lineage>
        <taxon>Bacteria</taxon>
        <taxon>Pseudomonadati</taxon>
        <taxon>Thermodesulfobacteriota</taxon>
        <taxon>Desulfobulbia</taxon>
        <taxon>Desulfobulbales</taxon>
        <taxon>Desulfobulbaceae</taxon>
        <taxon>Candidatus Electrothrix</taxon>
    </lineage>
</organism>
<dbReference type="Proteomes" id="UP000288086">
    <property type="component" value="Unassembled WGS sequence"/>
</dbReference>